<gene>
    <name evidence="2" type="ORF">Micbo1qcDRAFT_177595</name>
</gene>
<dbReference type="AlphaFoldDB" id="A0A136IW64"/>
<evidence type="ECO:0000256" key="1">
    <source>
        <dbReference type="SAM" id="MobiDB-lite"/>
    </source>
</evidence>
<evidence type="ECO:0000313" key="2">
    <source>
        <dbReference type="EMBL" id="KXJ89123.1"/>
    </source>
</evidence>
<feature type="region of interest" description="Disordered" evidence="1">
    <location>
        <begin position="26"/>
        <end position="76"/>
    </location>
</feature>
<keyword evidence="3" id="KW-1185">Reference proteome</keyword>
<dbReference type="Proteomes" id="UP000070501">
    <property type="component" value="Unassembled WGS sequence"/>
</dbReference>
<accession>A0A136IW64</accession>
<organism evidence="2 3">
    <name type="scientific">Microdochium bolleyi</name>
    <dbReference type="NCBI Taxonomy" id="196109"/>
    <lineage>
        <taxon>Eukaryota</taxon>
        <taxon>Fungi</taxon>
        <taxon>Dikarya</taxon>
        <taxon>Ascomycota</taxon>
        <taxon>Pezizomycotina</taxon>
        <taxon>Sordariomycetes</taxon>
        <taxon>Xylariomycetidae</taxon>
        <taxon>Xylariales</taxon>
        <taxon>Microdochiaceae</taxon>
        <taxon>Microdochium</taxon>
    </lineage>
</organism>
<reference evidence="3" key="1">
    <citation type="submission" date="2016-02" db="EMBL/GenBank/DDBJ databases">
        <title>Draft genome sequence of Microdochium bolleyi, a fungal endophyte of beachgrass.</title>
        <authorList>
            <consortium name="DOE Joint Genome Institute"/>
            <person name="David A.S."/>
            <person name="May G."/>
            <person name="Haridas S."/>
            <person name="Lim J."/>
            <person name="Wang M."/>
            <person name="Labutti K."/>
            <person name="Lipzen A."/>
            <person name="Barry K."/>
            <person name="Grigoriev I.V."/>
        </authorList>
    </citation>
    <scope>NUCLEOTIDE SEQUENCE [LARGE SCALE GENOMIC DNA]</scope>
    <source>
        <strain evidence="3">J235TASD1</strain>
    </source>
</reference>
<protein>
    <submittedName>
        <fullName evidence="2">Uncharacterized protein</fullName>
    </submittedName>
</protein>
<name>A0A136IW64_9PEZI</name>
<evidence type="ECO:0000313" key="3">
    <source>
        <dbReference type="Proteomes" id="UP000070501"/>
    </source>
</evidence>
<dbReference type="InParanoid" id="A0A136IW64"/>
<proteinExistence type="predicted"/>
<feature type="compositionally biased region" description="Basic and acidic residues" evidence="1">
    <location>
        <begin position="63"/>
        <end position="76"/>
    </location>
</feature>
<sequence>MSCNRLRATLLEQQWLPKCFEGLRGHNSRDGEREEDTGGPDPAPSLEGGVARGAVQGSQKNLQRKDDKSALRPKGQEDSLDILAGCELTQRVTILVTFFRGFFAGLRRRPKGGVPSGIVYRRQRVRSAERTLRVPRQRRSAYRVCPRPTK</sequence>
<dbReference type="EMBL" id="KQ964256">
    <property type="protein sequence ID" value="KXJ89123.1"/>
    <property type="molecule type" value="Genomic_DNA"/>
</dbReference>